<evidence type="ECO:0000256" key="1">
    <source>
        <dbReference type="SAM" id="MobiDB-lite"/>
    </source>
</evidence>
<gene>
    <name evidence="2" type="ORF">AAT19DRAFT_11798</name>
</gene>
<protein>
    <submittedName>
        <fullName evidence="2">Uncharacterized protein</fullName>
    </submittedName>
</protein>
<sequence length="150" mass="16609">MPYARHRHRPRLHPPPPPPPTHHVRCPRPPPPLPPQRPQQPSLCPSYRPSSSARCGRSNGVHEVTLARSIRSDHRRERVERASARASERVKSDCLCAPVGLEVVQLEPVEHRASERCAAECERATPRRGALVEGDEVKLRGGAGECARGS</sequence>
<feature type="region of interest" description="Disordered" evidence="1">
    <location>
        <begin position="1"/>
        <end position="87"/>
    </location>
</feature>
<dbReference type="AlphaFoldDB" id="A0A2S9ZVK2"/>
<feature type="compositionally biased region" description="Pro residues" evidence="1">
    <location>
        <begin position="13"/>
        <end position="38"/>
    </location>
</feature>
<name>A0A2S9ZVK2_RHOTO</name>
<comment type="caution">
    <text evidence="2">The sequence shown here is derived from an EMBL/GenBank/DDBJ whole genome shotgun (WGS) entry which is preliminary data.</text>
</comment>
<evidence type="ECO:0000313" key="3">
    <source>
        <dbReference type="Proteomes" id="UP000239560"/>
    </source>
</evidence>
<feature type="compositionally biased region" description="Basic residues" evidence="1">
    <location>
        <begin position="1"/>
        <end position="12"/>
    </location>
</feature>
<dbReference type="Proteomes" id="UP000239560">
    <property type="component" value="Unassembled WGS sequence"/>
</dbReference>
<proteinExistence type="predicted"/>
<accession>A0A2S9ZVK2</accession>
<organism evidence="2 3">
    <name type="scientific">Rhodotorula toruloides</name>
    <name type="common">Yeast</name>
    <name type="synonym">Rhodosporidium toruloides</name>
    <dbReference type="NCBI Taxonomy" id="5286"/>
    <lineage>
        <taxon>Eukaryota</taxon>
        <taxon>Fungi</taxon>
        <taxon>Dikarya</taxon>
        <taxon>Basidiomycota</taxon>
        <taxon>Pucciniomycotina</taxon>
        <taxon>Microbotryomycetes</taxon>
        <taxon>Sporidiobolales</taxon>
        <taxon>Sporidiobolaceae</taxon>
        <taxon>Rhodotorula</taxon>
    </lineage>
</organism>
<feature type="compositionally biased region" description="Basic and acidic residues" evidence="1">
    <location>
        <begin position="70"/>
        <end position="87"/>
    </location>
</feature>
<reference evidence="2 3" key="1">
    <citation type="journal article" date="2018" name="Elife">
        <title>Functional genomics of lipid metabolism in the oleaginous yeast Rhodosporidium toruloides.</title>
        <authorList>
            <person name="Coradetti S.T."/>
            <person name="Pinel D."/>
            <person name="Geiselman G."/>
            <person name="Ito M."/>
            <person name="Mondo S."/>
            <person name="Reilly M.C."/>
            <person name="Cheng Y.F."/>
            <person name="Bauer S."/>
            <person name="Grigoriev I."/>
            <person name="Gladden J.M."/>
            <person name="Simmons B.A."/>
            <person name="Brem R."/>
            <person name="Arkin A.P."/>
            <person name="Skerker J.M."/>
        </authorList>
    </citation>
    <scope>NUCLEOTIDE SEQUENCE [LARGE SCALE GENOMIC DNA]</scope>
    <source>
        <strain evidence="2 3">NBRC 0880</strain>
    </source>
</reference>
<dbReference type="EMBL" id="LCTV02000018">
    <property type="protein sequence ID" value="PRQ69777.1"/>
    <property type="molecule type" value="Genomic_DNA"/>
</dbReference>
<evidence type="ECO:0000313" key="2">
    <source>
        <dbReference type="EMBL" id="PRQ69777.1"/>
    </source>
</evidence>